<reference evidence="12" key="1">
    <citation type="journal article" date="2019" name="Int. J. Syst. Evol. Microbiol.">
        <title>The Global Catalogue of Microorganisms (GCM) 10K type strain sequencing project: providing services to taxonomists for standard genome sequencing and annotation.</title>
        <authorList>
            <consortium name="The Broad Institute Genomics Platform"/>
            <consortium name="The Broad Institute Genome Sequencing Center for Infectious Disease"/>
            <person name="Wu L."/>
            <person name="Ma J."/>
        </authorList>
    </citation>
    <scope>NUCLEOTIDE SEQUENCE [LARGE SCALE GENOMIC DNA]</scope>
    <source>
        <strain evidence="12">JCM 4738</strain>
    </source>
</reference>
<dbReference type="InterPro" id="IPR003439">
    <property type="entry name" value="ABC_transporter-like_ATP-bd"/>
</dbReference>
<dbReference type="PANTHER" id="PTHR24221">
    <property type="entry name" value="ATP-BINDING CASSETTE SUB-FAMILY B"/>
    <property type="match status" value="1"/>
</dbReference>
<evidence type="ECO:0000256" key="2">
    <source>
        <dbReference type="ARBA" id="ARBA00022692"/>
    </source>
</evidence>
<feature type="compositionally biased region" description="Low complexity" evidence="7">
    <location>
        <begin position="626"/>
        <end position="674"/>
    </location>
</feature>
<evidence type="ECO:0000256" key="8">
    <source>
        <dbReference type="SAM" id="Phobius"/>
    </source>
</evidence>
<comment type="subcellular location">
    <subcellularLocation>
        <location evidence="1">Cell membrane</location>
        <topology evidence="1">Multi-pass membrane protein</topology>
    </subcellularLocation>
</comment>
<feature type="compositionally biased region" description="Low complexity" evidence="7">
    <location>
        <begin position="749"/>
        <end position="761"/>
    </location>
</feature>
<sequence length="782" mass="77578">MTPPPSPRPSPGPQGEAAPGRGGDRALMAAARHSGARTAAVAACSVAAAAAALAEPAVLGHTLDLLLRRDPAGPSWTLWCAAVITAEVFLDAATARLTGQVGGRSTAWLRRRGLTALLRTAPHHAGRHHPGDLTARLTAHATEAGAGPAAAAAGVASLLPPLGGLLALFLIDAWTALAFLAGLPLLGWLLRSFARDSGASVARYQEVQLAMAGRLVEALAGARTIAAAGTADRERARILRGLPGLGAQGRRMWRVYGGTSARTSALMPLLLYVVLGVGGLRLVAGALGVGELLAAVRYAGLAAGVGAVTGRVSAVVRARAAARRTAAVFDLPELGYGVRELPPQGPGRLELAGVRVVRDGRTVLDGIDLVVPGGATLAVVGRSGAGKSLLAAVAGRLTDPDHGRVLLDGVPLGELSAAALRREVGHAFDRPALLGRSVADAIAFGRSPGPTREEVRGAARAAGAEPFVRRLPEGYDTVLADAPLSGGELQRLGLARAFVRVGRLLVLDDATSSLDTLTAREVERALARCVPLGTRIVVAHRVSSAARADLVVWLEDGRIRATGGHAELWQDPAYRAVFAAEPDRTRAPNPPAPAPAPPTAAPAQLSGAAPAATLGQASAAAPGPVPETAPAQAAGPTPRAAQRQAPEPAPAAAPAQAAGPTTAATPAQVAGPTPRAAQGQVSRVASAAAPARAAGPTTGRALGTALGQVSEPAPGAAPGPAAGMVPGTVPDLAAGPAPGANPGQGAGAAPGQVPRPTSGAAPGAGAGRGDAGAVAAGFGGGS</sequence>
<keyword evidence="5 8" id="KW-1133">Transmembrane helix</keyword>
<keyword evidence="3" id="KW-0547">Nucleotide-binding</keyword>
<dbReference type="SMART" id="SM00382">
    <property type="entry name" value="AAA"/>
    <property type="match status" value="1"/>
</dbReference>
<organism evidence="11 12">
    <name type="scientific">Streptomyces cirratus</name>
    <dbReference type="NCBI Taxonomy" id="68187"/>
    <lineage>
        <taxon>Bacteria</taxon>
        <taxon>Bacillati</taxon>
        <taxon>Actinomycetota</taxon>
        <taxon>Actinomycetes</taxon>
        <taxon>Kitasatosporales</taxon>
        <taxon>Streptomycetaceae</taxon>
        <taxon>Streptomyces</taxon>
    </lineage>
</organism>
<dbReference type="Proteomes" id="UP000642673">
    <property type="component" value="Unassembled WGS sequence"/>
</dbReference>
<dbReference type="Gene3D" id="3.40.50.300">
    <property type="entry name" value="P-loop containing nucleotide triphosphate hydrolases"/>
    <property type="match status" value="1"/>
</dbReference>
<evidence type="ECO:0000259" key="9">
    <source>
        <dbReference type="PROSITE" id="PS50893"/>
    </source>
</evidence>
<feature type="compositionally biased region" description="Low complexity" evidence="7">
    <location>
        <begin position="601"/>
        <end position="612"/>
    </location>
</feature>
<comment type="caution">
    <text evidence="11">The sequence shown here is derived from an EMBL/GenBank/DDBJ whole genome shotgun (WGS) entry which is preliminary data.</text>
</comment>
<dbReference type="EMBL" id="BMVP01000004">
    <property type="protein sequence ID" value="GHB55602.1"/>
    <property type="molecule type" value="Genomic_DNA"/>
</dbReference>
<dbReference type="SUPFAM" id="SSF52540">
    <property type="entry name" value="P-loop containing nucleoside triphosphate hydrolases"/>
    <property type="match status" value="1"/>
</dbReference>
<evidence type="ECO:0000256" key="5">
    <source>
        <dbReference type="ARBA" id="ARBA00022989"/>
    </source>
</evidence>
<keyword evidence="12" id="KW-1185">Reference proteome</keyword>
<dbReference type="InterPro" id="IPR003593">
    <property type="entry name" value="AAA+_ATPase"/>
</dbReference>
<dbReference type="PANTHER" id="PTHR24221:SF654">
    <property type="entry name" value="ATP-BINDING CASSETTE SUB-FAMILY B MEMBER 6"/>
    <property type="match status" value="1"/>
</dbReference>
<feature type="compositionally biased region" description="Pro residues" evidence="7">
    <location>
        <begin position="588"/>
        <end position="600"/>
    </location>
</feature>
<keyword evidence="6 8" id="KW-0472">Membrane</keyword>
<dbReference type="Pfam" id="PF00664">
    <property type="entry name" value="ABC_membrane"/>
    <property type="match status" value="1"/>
</dbReference>
<feature type="region of interest" description="Disordered" evidence="7">
    <location>
        <begin position="1"/>
        <end position="22"/>
    </location>
</feature>
<keyword evidence="4" id="KW-0067">ATP-binding</keyword>
<proteinExistence type="predicted"/>
<dbReference type="PROSITE" id="PS50893">
    <property type="entry name" value="ABC_TRANSPORTER_2"/>
    <property type="match status" value="1"/>
</dbReference>
<evidence type="ECO:0000313" key="12">
    <source>
        <dbReference type="Proteomes" id="UP000642673"/>
    </source>
</evidence>
<evidence type="ECO:0000256" key="4">
    <source>
        <dbReference type="ARBA" id="ARBA00022840"/>
    </source>
</evidence>
<evidence type="ECO:0008006" key="13">
    <source>
        <dbReference type="Google" id="ProtNLM"/>
    </source>
</evidence>
<feature type="domain" description="ABC transporter" evidence="9">
    <location>
        <begin position="349"/>
        <end position="581"/>
    </location>
</feature>
<evidence type="ECO:0000256" key="3">
    <source>
        <dbReference type="ARBA" id="ARBA00022741"/>
    </source>
</evidence>
<keyword evidence="2 8" id="KW-0812">Transmembrane</keyword>
<feature type="domain" description="ABC transmembrane type-1" evidence="10">
    <location>
        <begin position="39"/>
        <end position="304"/>
    </location>
</feature>
<accession>A0ABQ3EW89</accession>
<evidence type="ECO:0000313" key="11">
    <source>
        <dbReference type="EMBL" id="GHB55602.1"/>
    </source>
</evidence>
<dbReference type="Pfam" id="PF00005">
    <property type="entry name" value="ABC_tran"/>
    <property type="match status" value="1"/>
</dbReference>
<feature type="region of interest" description="Disordered" evidence="7">
    <location>
        <begin position="583"/>
        <end position="782"/>
    </location>
</feature>
<dbReference type="InterPro" id="IPR011527">
    <property type="entry name" value="ABC1_TM_dom"/>
</dbReference>
<evidence type="ECO:0000256" key="6">
    <source>
        <dbReference type="ARBA" id="ARBA00023136"/>
    </source>
</evidence>
<dbReference type="InterPro" id="IPR017871">
    <property type="entry name" value="ABC_transporter-like_CS"/>
</dbReference>
<feature type="transmembrane region" description="Helical" evidence="8">
    <location>
        <begin position="269"/>
        <end position="289"/>
    </location>
</feature>
<dbReference type="PROSITE" id="PS00211">
    <property type="entry name" value="ABC_TRANSPORTER_1"/>
    <property type="match status" value="1"/>
</dbReference>
<feature type="compositionally biased region" description="Low complexity" evidence="7">
    <location>
        <begin position="681"/>
        <end position="741"/>
    </location>
</feature>
<dbReference type="InterPro" id="IPR039421">
    <property type="entry name" value="Type_1_exporter"/>
</dbReference>
<gene>
    <name evidence="11" type="ORF">GCM10010347_26960</name>
</gene>
<evidence type="ECO:0000256" key="1">
    <source>
        <dbReference type="ARBA" id="ARBA00004651"/>
    </source>
</evidence>
<dbReference type="InterPro" id="IPR036640">
    <property type="entry name" value="ABC1_TM_sf"/>
</dbReference>
<dbReference type="Gene3D" id="1.20.1560.10">
    <property type="entry name" value="ABC transporter type 1, transmembrane domain"/>
    <property type="match status" value="1"/>
</dbReference>
<dbReference type="SUPFAM" id="SSF90123">
    <property type="entry name" value="ABC transporter transmembrane region"/>
    <property type="match status" value="1"/>
</dbReference>
<protein>
    <recommendedName>
        <fullName evidence="13">ABC transporter ATP-binding protein</fullName>
    </recommendedName>
</protein>
<name>A0ABQ3EW89_9ACTN</name>
<feature type="transmembrane region" description="Helical" evidence="8">
    <location>
        <begin position="165"/>
        <end position="190"/>
    </location>
</feature>
<evidence type="ECO:0000256" key="7">
    <source>
        <dbReference type="SAM" id="MobiDB-lite"/>
    </source>
</evidence>
<dbReference type="InterPro" id="IPR027417">
    <property type="entry name" value="P-loop_NTPase"/>
</dbReference>
<dbReference type="PROSITE" id="PS50929">
    <property type="entry name" value="ABC_TM1F"/>
    <property type="match status" value="1"/>
</dbReference>
<evidence type="ECO:0000259" key="10">
    <source>
        <dbReference type="PROSITE" id="PS50929"/>
    </source>
</evidence>
<feature type="compositionally biased region" description="Pro residues" evidence="7">
    <location>
        <begin position="1"/>
        <end position="12"/>
    </location>
</feature>